<protein>
    <submittedName>
        <fullName evidence="3">Uncharacterized protein</fullName>
    </submittedName>
</protein>
<proteinExistence type="predicted"/>
<feature type="transmembrane region" description="Helical" evidence="2">
    <location>
        <begin position="39"/>
        <end position="60"/>
    </location>
</feature>
<name>A0A1H8EQ76_9BURK</name>
<feature type="compositionally biased region" description="Low complexity" evidence="1">
    <location>
        <begin position="71"/>
        <end position="88"/>
    </location>
</feature>
<dbReference type="AlphaFoldDB" id="A0A1H8EQ76"/>
<feature type="region of interest" description="Disordered" evidence="1">
    <location>
        <begin position="67"/>
        <end position="176"/>
    </location>
</feature>
<reference evidence="3 4" key="1">
    <citation type="submission" date="2016-10" db="EMBL/GenBank/DDBJ databases">
        <authorList>
            <person name="de Groot N.N."/>
        </authorList>
    </citation>
    <scope>NUCLEOTIDE SEQUENCE [LARGE SCALE GENOMIC DNA]</scope>
    <source>
        <strain evidence="3 4">DSM 15123</strain>
    </source>
</reference>
<keyword evidence="2" id="KW-0472">Membrane</keyword>
<organism evidence="3 4">
    <name type="scientific">Brachymonas denitrificans DSM 15123</name>
    <dbReference type="NCBI Taxonomy" id="1121117"/>
    <lineage>
        <taxon>Bacteria</taxon>
        <taxon>Pseudomonadati</taxon>
        <taxon>Pseudomonadota</taxon>
        <taxon>Betaproteobacteria</taxon>
        <taxon>Burkholderiales</taxon>
        <taxon>Comamonadaceae</taxon>
        <taxon>Brachymonas</taxon>
    </lineage>
</organism>
<evidence type="ECO:0000256" key="2">
    <source>
        <dbReference type="SAM" id="Phobius"/>
    </source>
</evidence>
<feature type="compositionally biased region" description="Low complexity" evidence="1">
    <location>
        <begin position="12"/>
        <end position="22"/>
    </location>
</feature>
<gene>
    <name evidence="3" type="ORF">SAMN02745977_00776</name>
</gene>
<sequence length="176" mass="17081">MRAMGAYRVAMPRPSSSPSSRRTATTTIAGVEVPVDKRLLLAIVAALVLFAVVGGVYLGLGAGQGSPVKQDAASDAASAGAPDLGASSQMELMTGKSALGGSSAVAPTEPGAIVAPGGVELQRQDPVETAAPVADPMASDASAAEGEAPVDGGATPADENPASAPLAEPAAEPASH</sequence>
<evidence type="ECO:0000313" key="4">
    <source>
        <dbReference type="Proteomes" id="UP000199531"/>
    </source>
</evidence>
<evidence type="ECO:0000313" key="3">
    <source>
        <dbReference type="EMBL" id="SEN21645.1"/>
    </source>
</evidence>
<dbReference type="EMBL" id="FOCW01000001">
    <property type="protein sequence ID" value="SEN21645.1"/>
    <property type="molecule type" value="Genomic_DNA"/>
</dbReference>
<feature type="region of interest" description="Disordered" evidence="1">
    <location>
        <begin position="1"/>
        <end position="24"/>
    </location>
</feature>
<accession>A0A1H8EQ76</accession>
<keyword evidence="2" id="KW-0812">Transmembrane</keyword>
<evidence type="ECO:0000256" key="1">
    <source>
        <dbReference type="SAM" id="MobiDB-lite"/>
    </source>
</evidence>
<keyword evidence="2" id="KW-1133">Transmembrane helix</keyword>
<feature type="compositionally biased region" description="Low complexity" evidence="1">
    <location>
        <begin position="161"/>
        <end position="176"/>
    </location>
</feature>
<dbReference type="Proteomes" id="UP000199531">
    <property type="component" value="Unassembled WGS sequence"/>
</dbReference>
<keyword evidence="4" id="KW-1185">Reference proteome</keyword>